<keyword evidence="1" id="KW-0472">Membrane</keyword>
<evidence type="ECO:0000256" key="1">
    <source>
        <dbReference type="SAM" id="Phobius"/>
    </source>
</evidence>
<reference evidence="2" key="1">
    <citation type="submission" date="2019-08" db="EMBL/GenBank/DDBJ databases">
        <authorList>
            <person name="Kucharzyk K."/>
            <person name="Murdoch R.W."/>
            <person name="Higgins S."/>
            <person name="Loffler F."/>
        </authorList>
    </citation>
    <scope>NUCLEOTIDE SEQUENCE</scope>
</reference>
<protein>
    <submittedName>
        <fullName evidence="2">Uncharacterized protein</fullName>
    </submittedName>
</protein>
<dbReference type="EMBL" id="VSSQ01070771">
    <property type="protein sequence ID" value="MPN22523.1"/>
    <property type="molecule type" value="Genomic_DNA"/>
</dbReference>
<proteinExistence type="predicted"/>
<sequence>MKACSHYKYRNFACYVIQIIFVWKSFFISEIIMIPAFAFNPCAAVKLFILHSFCNAFSYFADAFGSCEIDAPETFGIMHKMHVGIVESRQDQTSCHINFHMGTSIFI</sequence>
<name>A0A645GFH2_9ZZZZ</name>
<accession>A0A645GFH2</accession>
<dbReference type="AlphaFoldDB" id="A0A645GFH2"/>
<keyword evidence="1" id="KW-1133">Transmembrane helix</keyword>
<comment type="caution">
    <text evidence="2">The sequence shown here is derived from an EMBL/GenBank/DDBJ whole genome shotgun (WGS) entry which is preliminary data.</text>
</comment>
<organism evidence="2">
    <name type="scientific">bioreactor metagenome</name>
    <dbReference type="NCBI Taxonomy" id="1076179"/>
    <lineage>
        <taxon>unclassified sequences</taxon>
        <taxon>metagenomes</taxon>
        <taxon>ecological metagenomes</taxon>
    </lineage>
</organism>
<evidence type="ECO:0000313" key="2">
    <source>
        <dbReference type="EMBL" id="MPN22523.1"/>
    </source>
</evidence>
<gene>
    <name evidence="2" type="ORF">SDC9_169906</name>
</gene>
<feature type="transmembrane region" description="Helical" evidence="1">
    <location>
        <begin position="12"/>
        <end position="39"/>
    </location>
</feature>
<keyword evidence="1" id="KW-0812">Transmembrane</keyword>